<dbReference type="InterPro" id="IPR024529">
    <property type="entry name" value="ECF_trnsprt_substrate-spec"/>
</dbReference>
<evidence type="ECO:0000256" key="1">
    <source>
        <dbReference type="SAM" id="Phobius"/>
    </source>
</evidence>
<dbReference type="AlphaFoldDB" id="A0A315XTN9"/>
<evidence type="ECO:0000313" key="2">
    <source>
        <dbReference type="EMBL" id="PWJ10210.1"/>
    </source>
</evidence>
<feature type="transmembrane region" description="Helical" evidence="1">
    <location>
        <begin position="352"/>
        <end position="383"/>
    </location>
</feature>
<feature type="transmembrane region" description="Helical" evidence="1">
    <location>
        <begin position="66"/>
        <end position="86"/>
    </location>
</feature>
<dbReference type="OrthoDB" id="9813540at2"/>
<evidence type="ECO:0000313" key="3">
    <source>
        <dbReference type="Proteomes" id="UP000245720"/>
    </source>
</evidence>
<gene>
    <name evidence="2" type="ORF">IE37_03100</name>
</gene>
<protein>
    <submittedName>
        <fullName evidence="2">Putative membrane protein</fullName>
    </submittedName>
</protein>
<sequence>MKEKFNVRSLVLLGLLTAVVALFSLTPIGSIPIGPLSITLNIIPIAIAAIALGPTGGLIMGIVFGLFSFMQCFGIGVLSGMGAMTLEISPTLTFIQRVVSRALDGLLVGLIFAGLSKIKSKKALSVITGSVAGAVLIGLFLSVMLLICYDKDGKYKMSAGMYKFMTSGLPLAAVLIAVFAVGFGLAYWFINKKNLSKVQQACAVSGFSAAILNTIFFMSALVLLFNHTATGMDNKYTITVTNGVISEVKDNADKNVEFSADGKALTLGEDFVLTLGSTSEALPSTAGSEAVKFTLSSGKLKGAVLNGKEIKGSTCKFKDTHADLSGLSDGKYTLKVYKKFNYIDRLRAGKSILLFLITSVGINALFEMVISTIFTTLIGTALFKAKLIKTPENLKE</sequence>
<dbReference type="EMBL" id="QGDI01000015">
    <property type="protein sequence ID" value="PWJ10210.1"/>
    <property type="molecule type" value="Genomic_DNA"/>
</dbReference>
<dbReference type="GO" id="GO:0022857">
    <property type="term" value="F:transmembrane transporter activity"/>
    <property type="evidence" value="ECO:0007669"/>
    <property type="project" value="InterPro"/>
</dbReference>
<proteinExistence type="predicted"/>
<dbReference type="RefSeq" id="WP_109727776.1">
    <property type="nucleotide sequence ID" value="NZ_QGDI01000015.1"/>
</dbReference>
<feature type="transmembrane region" description="Helical" evidence="1">
    <location>
        <begin position="123"/>
        <end position="147"/>
    </location>
</feature>
<keyword evidence="1" id="KW-0812">Transmembrane</keyword>
<feature type="transmembrane region" description="Helical" evidence="1">
    <location>
        <begin position="40"/>
        <end position="59"/>
    </location>
</feature>
<name>A0A315XTN9_RUMFL</name>
<accession>A0A315XTN9</accession>
<dbReference type="Proteomes" id="UP000245720">
    <property type="component" value="Unassembled WGS sequence"/>
</dbReference>
<feature type="transmembrane region" description="Helical" evidence="1">
    <location>
        <begin position="202"/>
        <end position="225"/>
    </location>
</feature>
<dbReference type="Gene3D" id="1.10.1760.20">
    <property type="match status" value="1"/>
</dbReference>
<keyword evidence="1" id="KW-0472">Membrane</keyword>
<feature type="transmembrane region" description="Helical" evidence="1">
    <location>
        <begin position="167"/>
        <end position="190"/>
    </location>
</feature>
<dbReference type="Pfam" id="PF12822">
    <property type="entry name" value="ECF_trnsprt"/>
    <property type="match status" value="1"/>
</dbReference>
<keyword evidence="1" id="KW-1133">Transmembrane helix</keyword>
<organism evidence="2 3">
    <name type="scientific">Ruminococcus flavefaciens</name>
    <dbReference type="NCBI Taxonomy" id="1265"/>
    <lineage>
        <taxon>Bacteria</taxon>
        <taxon>Bacillati</taxon>
        <taxon>Bacillota</taxon>
        <taxon>Clostridia</taxon>
        <taxon>Eubacteriales</taxon>
        <taxon>Oscillospiraceae</taxon>
        <taxon>Ruminococcus</taxon>
    </lineage>
</organism>
<comment type="caution">
    <text evidence="2">The sequence shown here is derived from an EMBL/GenBank/DDBJ whole genome shotgun (WGS) entry which is preliminary data.</text>
</comment>
<reference evidence="2 3" key="1">
    <citation type="submission" date="2018-05" db="EMBL/GenBank/DDBJ databases">
        <title>The Hungate 1000. A catalogue of reference genomes from the rumen microbiome.</title>
        <authorList>
            <person name="Kelly W."/>
        </authorList>
    </citation>
    <scope>NUCLEOTIDE SEQUENCE [LARGE SCALE GENOMIC DNA]</scope>
    <source>
        <strain evidence="2 3">SAb67</strain>
    </source>
</reference>